<reference evidence="5" key="1">
    <citation type="submission" date="2020-02" db="EMBL/GenBank/DDBJ databases">
        <title>Bird 10,000 Genomes (B10K) Project - Family phase.</title>
        <authorList>
            <person name="Zhang G."/>
        </authorList>
    </citation>
    <scope>NUCLEOTIDE SEQUENCE</scope>
    <source>
        <strain evidence="5">B10K-DU-029-61</strain>
        <tissue evidence="5">Blood</tissue>
    </source>
</reference>
<protein>
    <recommendedName>
        <fullName evidence="3">Arf-GAP with coiled-coil, ANK repeat and PH domain-containing protein</fullName>
        <shortName evidence="3">Cnt-b</shortName>
    </recommendedName>
    <alternativeName>
        <fullName evidence="3">Centaurin-beta</fullName>
    </alternativeName>
</protein>
<comment type="domain">
    <text evidence="3">PH domain binds phospholipids including phosphatidic acid, phosphatidylinositol 3-phosphate, phosphatidylinositol 3,5-bisphosphate (PIP2) and phosphatidylinositol 3,4,5-trisphosphate (PIP3). May mediate protein binding to PIP2 or PIP3 containing membranes.</text>
</comment>
<comment type="caution">
    <text evidence="5">The sequence shown here is derived from an EMBL/GenBank/DDBJ whole genome shotgun (WGS) entry which is preliminary data.</text>
</comment>
<dbReference type="Gene3D" id="1.20.1270.60">
    <property type="entry name" value="Arfaptin homology (AH) domain/BAR domain"/>
    <property type="match status" value="1"/>
</dbReference>
<dbReference type="Pfam" id="PF00169">
    <property type="entry name" value="PH"/>
    <property type="match status" value="1"/>
</dbReference>
<comment type="domain">
    <text evidence="3">The BAR domain mediates homodimerization, it can neither bind membrane nor impart curvature, but instead requires the neighboring PH domain to achieve these functions.</text>
</comment>
<feature type="non-terminal residue" evidence="5">
    <location>
        <position position="205"/>
    </location>
</feature>
<dbReference type="AlphaFoldDB" id="A0A852NIJ8"/>
<dbReference type="Proteomes" id="UP000658642">
    <property type="component" value="Unassembled WGS sequence"/>
</dbReference>
<dbReference type="EMBL" id="WBMZ01004651">
    <property type="protein sequence ID" value="NXY16500.1"/>
    <property type="molecule type" value="Genomic_DNA"/>
</dbReference>
<keyword evidence="2 3" id="KW-0862">Zinc</keyword>
<comment type="function">
    <text evidence="3">GTPase-activating protein for the ADP ribosylation factor family.</text>
</comment>
<dbReference type="GO" id="GO:0008270">
    <property type="term" value="F:zinc ion binding"/>
    <property type="evidence" value="ECO:0007669"/>
    <property type="project" value="UniProtKB-KW"/>
</dbReference>
<keyword evidence="6" id="KW-1185">Reference proteome</keyword>
<name>A0A852NIJ8_9PASS</name>
<evidence type="ECO:0000256" key="3">
    <source>
        <dbReference type="RuleBase" id="RU369028"/>
    </source>
</evidence>
<accession>A0A852NIJ8</accession>
<dbReference type="FunFam" id="2.30.29.30:FF:000026">
    <property type="entry name" value="Arf-GAP with coiled-coil, ANK repeat and PH domain-containing protein 2"/>
    <property type="match status" value="1"/>
</dbReference>
<keyword evidence="3" id="KW-0967">Endosome</keyword>
<evidence type="ECO:0000313" key="5">
    <source>
        <dbReference type="EMBL" id="NXY16500.1"/>
    </source>
</evidence>
<dbReference type="InterPro" id="IPR011993">
    <property type="entry name" value="PH-like_dom_sf"/>
</dbReference>
<keyword evidence="3" id="KW-0343">GTPase activation</keyword>
<organism evidence="5 6">
    <name type="scientific">Atrichornis clamosus</name>
    <dbReference type="NCBI Taxonomy" id="449594"/>
    <lineage>
        <taxon>Eukaryota</taxon>
        <taxon>Metazoa</taxon>
        <taxon>Chordata</taxon>
        <taxon>Craniata</taxon>
        <taxon>Vertebrata</taxon>
        <taxon>Euteleostomi</taxon>
        <taxon>Archelosauria</taxon>
        <taxon>Archosauria</taxon>
        <taxon>Dinosauria</taxon>
        <taxon>Saurischia</taxon>
        <taxon>Theropoda</taxon>
        <taxon>Coelurosauria</taxon>
        <taxon>Aves</taxon>
        <taxon>Neognathae</taxon>
        <taxon>Neoaves</taxon>
        <taxon>Telluraves</taxon>
        <taxon>Australaves</taxon>
        <taxon>Passeriformes</taxon>
        <taxon>Menuridae</taxon>
        <taxon>Atrichornis</taxon>
    </lineage>
</organism>
<dbReference type="Pfam" id="PF16746">
    <property type="entry name" value="BAR_3"/>
    <property type="match status" value="1"/>
</dbReference>
<evidence type="ECO:0000256" key="2">
    <source>
        <dbReference type="ARBA" id="ARBA00022833"/>
    </source>
</evidence>
<dbReference type="GO" id="GO:0010008">
    <property type="term" value="C:endosome membrane"/>
    <property type="evidence" value="ECO:0007669"/>
    <property type="project" value="UniProtKB-SubCell"/>
</dbReference>
<dbReference type="CDD" id="cd13250">
    <property type="entry name" value="PH_ACAP"/>
    <property type="match status" value="1"/>
</dbReference>
<dbReference type="InterPro" id="IPR004148">
    <property type="entry name" value="BAR_dom"/>
</dbReference>
<feature type="domain" description="PH" evidence="4">
    <location>
        <begin position="97"/>
        <end position="192"/>
    </location>
</feature>
<dbReference type="SMART" id="SM00233">
    <property type="entry name" value="PH"/>
    <property type="match status" value="1"/>
</dbReference>
<proteinExistence type="predicted"/>
<evidence type="ECO:0000313" key="6">
    <source>
        <dbReference type="Proteomes" id="UP000658642"/>
    </source>
</evidence>
<dbReference type="InterPro" id="IPR001849">
    <property type="entry name" value="PH_domain"/>
</dbReference>
<keyword evidence="3" id="KW-0677">Repeat</keyword>
<dbReference type="InterPro" id="IPR045258">
    <property type="entry name" value="ACAP1/2/3-like"/>
</dbReference>
<dbReference type="Gene3D" id="2.30.29.30">
    <property type="entry name" value="Pleckstrin-homology domain (PH domain)/Phosphotyrosine-binding domain (PTB)"/>
    <property type="match status" value="1"/>
</dbReference>
<keyword evidence="1 3" id="KW-0479">Metal-binding</keyword>
<dbReference type="PROSITE" id="PS50003">
    <property type="entry name" value="PH_DOMAIN"/>
    <property type="match status" value="1"/>
</dbReference>
<keyword evidence="3" id="KW-0040">ANK repeat</keyword>
<keyword evidence="3" id="KW-0863">Zinc-finger</keyword>
<dbReference type="GO" id="GO:0005096">
    <property type="term" value="F:GTPase activator activity"/>
    <property type="evidence" value="ECO:0007669"/>
    <property type="project" value="UniProtKB-KW"/>
</dbReference>
<evidence type="ECO:0000256" key="1">
    <source>
        <dbReference type="ARBA" id="ARBA00022723"/>
    </source>
</evidence>
<comment type="subcellular location">
    <subcellularLocation>
        <location evidence="3">Endosome membrane</location>
        <topology evidence="3">Peripheral membrane protein</topology>
    </subcellularLocation>
</comment>
<evidence type="ECO:0000259" key="4">
    <source>
        <dbReference type="PROSITE" id="PS50003"/>
    </source>
</evidence>
<comment type="activity regulation">
    <text evidence="3">GAP activity stimulated by phosphatidylinositol 4,5-bisphosphate (PIP2) and phosphatidic acid.</text>
</comment>
<dbReference type="SUPFAM" id="SSF50729">
    <property type="entry name" value="PH domain-like"/>
    <property type="match status" value="1"/>
</dbReference>
<gene>
    <name evidence="5" type="primary">Acap3</name>
    <name evidence="5" type="ORF">ATRCLA_R08158</name>
</gene>
<feature type="non-terminal residue" evidence="5">
    <location>
        <position position="1"/>
    </location>
</feature>
<dbReference type="PANTHER" id="PTHR23180">
    <property type="entry name" value="CENTAURIN/ARF"/>
    <property type="match status" value="1"/>
</dbReference>
<sequence>QINVLQAKKKFEILDAMLSFMHAQYTFFQQGYSLLHELDPYMKKLATELDQLVIDSAVEKREMEHKHALIQQRSLPCFQDFSYDDSKVEFNVDAPNGVVMEGYLFKRASNAFKTWNRRWFSIQNSQLVYQKKLKDVLTVVVEDLRLCTVKPCEDIERRFCFEVVSPTKSCMLQADSEKLRQAWIQAVQASIASAYRESPDSYYIE</sequence>
<dbReference type="InterPro" id="IPR027267">
    <property type="entry name" value="AH/BAR_dom_sf"/>
</dbReference>
<dbReference type="OrthoDB" id="10070851at2759"/>
<dbReference type="PANTHER" id="PTHR23180:SF407">
    <property type="entry name" value="ARF-GAP WITH COILED-COIL, ANK REPEAT AND PH DOMAIN-CONTAINING PROTEIN 3"/>
    <property type="match status" value="1"/>
</dbReference>